<dbReference type="Pfam" id="PF13671">
    <property type="entry name" value="AAA_33"/>
    <property type="match status" value="1"/>
</dbReference>
<dbReference type="InterPro" id="IPR011009">
    <property type="entry name" value="Kinase-like_dom_sf"/>
</dbReference>
<evidence type="ECO:0000313" key="10">
    <source>
        <dbReference type="Proteomes" id="UP001359308"/>
    </source>
</evidence>
<comment type="similarity">
    <text evidence="2">Belongs to the gluconokinase GntK/GntV family.</text>
</comment>
<gene>
    <name evidence="9" type="ORF">N4J17_08130</name>
</gene>
<evidence type="ECO:0000256" key="3">
    <source>
        <dbReference type="ARBA" id="ARBA00012054"/>
    </source>
</evidence>
<keyword evidence="4" id="KW-0808">Transferase</keyword>
<sequence>MNTVDNQGAFPAGLTSADAYPHPVSNIRLIETHISWVFLTGTYAYKIKKPVDFGFLDFSTLDRRRQCCEEEIRLNRRLAPELYLAVCPITGSPQTPRIDGEGQPFEYAVKMRQFAEGSLFTDMAAANTLTSNHVDALARLIAEFHRSIPRSGGTEDYGSPPLIRSATLDNFAHIEAVLPPGEMHSGIAALKASAETDHEALEGVFQARKREGFVRECHGDLHLANIALIGGKPVPFDAIEFSPALRWIDVISELAFLAMDLEARDFCRLAARLVNGYLAITGDYGGMALWHYYLRYRAMVRAKIAVLSWSSASTDAARVEHLTRFRHYVDYALSVSPDRRPRLIIMHGVSGSGKSHLAMQLAERERAIVIRSDVERKRLALRLQADPARMYLPEFTRATYDELLELATPALRAGLSVILDATFLERRYRDDARELADRTGAGFVIVAIDAPEPILRQRVLARQQAGADPSDADLGILEKQLRSRRPLGVDEARFTVTCGPDGTAPELPP</sequence>
<organism evidence="9 10">
    <name type="scientific">Methylococcus capsulatus</name>
    <dbReference type="NCBI Taxonomy" id="414"/>
    <lineage>
        <taxon>Bacteria</taxon>
        <taxon>Pseudomonadati</taxon>
        <taxon>Pseudomonadota</taxon>
        <taxon>Gammaproteobacteria</taxon>
        <taxon>Methylococcales</taxon>
        <taxon>Methylococcaceae</taxon>
        <taxon>Methylococcus</taxon>
    </lineage>
</organism>
<keyword evidence="10" id="KW-1185">Reference proteome</keyword>
<evidence type="ECO:0000256" key="2">
    <source>
        <dbReference type="ARBA" id="ARBA00008420"/>
    </source>
</evidence>
<dbReference type="SUPFAM" id="SSF52540">
    <property type="entry name" value="P-loop containing nucleoside triphosphate hydrolases"/>
    <property type="match status" value="1"/>
</dbReference>
<evidence type="ECO:0000256" key="5">
    <source>
        <dbReference type="ARBA" id="ARBA00022741"/>
    </source>
</evidence>
<keyword evidence="7" id="KW-0067">ATP-binding</keyword>
<dbReference type="PANTHER" id="PTHR43883:SF1">
    <property type="entry name" value="GLUCONOKINASE"/>
    <property type="match status" value="1"/>
</dbReference>
<keyword evidence="6" id="KW-0418">Kinase</keyword>
<dbReference type="CDD" id="cd02021">
    <property type="entry name" value="GntK"/>
    <property type="match status" value="1"/>
</dbReference>
<comment type="pathway">
    <text evidence="1">Carbohydrate acid metabolism.</text>
</comment>
<proteinExistence type="inferred from homology"/>
<dbReference type="Proteomes" id="UP001359308">
    <property type="component" value="Chromosome"/>
</dbReference>
<evidence type="ECO:0000256" key="4">
    <source>
        <dbReference type="ARBA" id="ARBA00022679"/>
    </source>
</evidence>
<dbReference type="Gene3D" id="3.40.50.300">
    <property type="entry name" value="P-loop containing nucleotide triphosphate hydrolases"/>
    <property type="match status" value="1"/>
</dbReference>
<dbReference type="InterPro" id="IPR027417">
    <property type="entry name" value="P-loop_NTPase"/>
</dbReference>
<reference evidence="9 10" key="1">
    <citation type="submission" date="2022-09" db="EMBL/GenBank/DDBJ databases">
        <authorList>
            <person name="Giprobiosintez L."/>
        </authorList>
    </citation>
    <scope>NUCLEOTIDE SEQUENCE [LARGE SCALE GENOMIC DNA]</scope>
    <source>
        <strain evidence="10">VKPM-B-12549 (GBS-15)</strain>
    </source>
</reference>
<dbReference type="SUPFAM" id="SSF56112">
    <property type="entry name" value="Protein kinase-like (PK-like)"/>
    <property type="match status" value="1"/>
</dbReference>
<evidence type="ECO:0000256" key="1">
    <source>
        <dbReference type="ARBA" id="ARBA00004761"/>
    </source>
</evidence>
<evidence type="ECO:0000256" key="7">
    <source>
        <dbReference type="ARBA" id="ARBA00022840"/>
    </source>
</evidence>
<evidence type="ECO:0000256" key="8">
    <source>
        <dbReference type="ARBA" id="ARBA00048090"/>
    </source>
</evidence>
<accession>A0ABZ2FA04</accession>
<dbReference type="PANTHER" id="PTHR43883">
    <property type="entry name" value="SLR0207 PROTEIN"/>
    <property type="match status" value="1"/>
</dbReference>
<comment type="catalytic activity">
    <reaction evidence="8">
        <text>D-gluconate + ATP = 6-phospho-D-gluconate + ADP + H(+)</text>
        <dbReference type="Rhea" id="RHEA:19433"/>
        <dbReference type="ChEBI" id="CHEBI:15378"/>
        <dbReference type="ChEBI" id="CHEBI:18391"/>
        <dbReference type="ChEBI" id="CHEBI:30616"/>
        <dbReference type="ChEBI" id="CHEBI:58759"/>
        <dbReference type="ChEBI" id="CHEBI:456216"/>
        <dbReference type="EC" id="2.7.1.12"/>
    </reaction>
</comment>
<dbReference type="InterPro" id="IPR006001">
    <property type="entry name" value="Therm_gnt_kin"/>
</dbReference>
<name>A0ABZ2FA04_METCP</name>
<evidence type="ECO:0000256" key="6">
    <source>
        <dbReference type="ARBA" id="ARBA00022777"/>
    </source>
</evidence>
<dbReference type="EMBL" id="CP104311">
    <property type="protein sequence ID" value="WWF03570.1"/>
    <property type="molecule type" value="Genomic_DNA"/>
</dbReference>
<keyword evidence="5" id="KW-0547">Nucleotide-binding</keyword>
<evidence type="ECO:0000313" key="9">
    <source>
        <dbReference type="EMBL" id="WWF03570.1"/>
    </source>
</evidence>
<dbReference type="InterPro" id="IPR052732">
    <property type="entry name" value="Cell-binding_unc_protein"/>
</dbReference>
<dbReference type="EC" id="2.7.1.12" evidence="3"/>
<protein>
    <recommendedName>
        <fullName evidence="3">gluconokinase</fullName>
        <ecNumber evidence="3">2.7.1.12</ecNumber>
    </recommendedName>
</protein>
<dbReference type="RefSeq" id="WP_198324257.1">
    <property type="nucleotide sequence ID" value="NZ_CP104311.1"/>
</dbReference>